<dbReference type="RefSeq" id="WP_108825432.1">
    <property type="nucleotide sequence ID" value="NZ_CP023004.1"/>
</dbReference>
<organism evidence="2 3">
    <name type="scientific">Ereboglobus luteus</name>
    <dbReference type="NCBI Taxonomy" id="1796921"/>
    <lineage>
        <taxon>Bacteria</taxon>
        <taxon>Pseudomonadati</taxon>
        <taxon>Verrucomicrobiota</taxon>
        <taxon>Opitutia</taxon>
        <taxon>Opitutales</taxon>
        <taxon>Opitutaceae</taxon>
        <taxon>Ereboglobus</taxon>
    </lineage>
</organism>
<feature type="signal peptide" evidence="1">
    <location>
        <begin position="1"/>
        <end position="22"/>
    </location>
</feature>
<sequence length="495" mass="52588">MKKIHLSPAPFLRALLALVVLAGVLRADDGVSLETDSTFPDIENWAGTNWQSAGWPAIQLKKNRIDRSIVQLGFDSVSPYNTGAGPNFLLRVRIGGRFVFLTNSAEVAASKPGAILMQKKERIFEGVLPNGGVLAEAAVDYGRSTVHYTAGELNPGNTNDPRFTSLRFIPRNGGGSDGAAGSGGAVSDWAPLSFGIPAYYAGANWSVAAWPGARGKTVGKRATVRLGFDGSSVYRGGAQAQDFLCRLVFKTGGTVFLSNSPEVARRKGDVTVMERKNGCFEAVIDGLGELKEVAVDFGESTMAYGRGTWSLNKKNAADVRFNSLDISPVAEAQRATAAPQAQPAKPATSAQAKEYSSPAYYGGPNWLVAVFTGARGLKLSGKNTTLWLHFDGASCFNTGEDVSFLLRVVFENGKTIYASNSETIVTAAPGGMTAKFSLNKTARYFEGALVGLGNGGAVREIAVDFGESTSHLPVPLNKRNNNNPRFTKLTVLGDQ</sequence>
<proteinExistence type="predicted"/>
<dbReference type="EMBL" id="CP023004">
    <property type="protein sequence ID" value="AWI09621.1"/>
    <property type="molecule type" value="Genomic_DNA"/>
</dbReference>
<gene>
    <name evidence="2" type="ORF">CKA38_10510</name>
</gene>
<name>A0A2U8E455_9BACT</name>
<feature type="chain" id="PRO_5016036689" evidence="1">
    <location>
        <begin position="23"/>
        <end position="495"/>
    </location>
</feature>
<protein>
    <submittedName>
        <fullName evidence="2">Uncharacterized protein</fullName>
    </submittedName>
</protein>
<evidence type="ECO:0000313" key="3">
    <source>
        <dbReference type="Proteomes" id="UP000244896"/>
    </source>
</evidence>
<dbReference type="Proteomes" id="UP000244896">
    <property type="component" value="Chromosome"/>
</dbReference>
<accession>A0A2U8E455</accession>
<dbReference type="KEGG" id="elut:CKA38_10510"/>
<evidence type="ECO:0000256" key="1">
    <source>
        <dbReference type="SAM" id="SignalP"/>
    </source>
</evidence>
<keyword evidence="3" id="KW-1185">Reference proteome</keyword>
<dbReference type="AlphaFoldDB" id="A0A2U8E455"/>
<evidence type="ECO:0000313" key="2">
    <source>
        <dbReference type="EMBL" id="AWI09621.1"/>
    </source>
</evidence>
<keyword evidence="1" id="KW-0732">Signal</keyword>
<reference evidence="2 3" key="1">
    <citation type="journal article" date="2018" name="Syst. Appl. Microbiol.">
        <title>Ereboglobus luteus gen. nov. sp. nov. from cockroach guts, and new insights into the oxygen relationship of the genera Opitutus and Didymococcus (Verrucomicrobia: Opitutaceae).</title>
        <authorList>
            <person name="Tegtmeier D."/>
            <person name="Belitz A."/>
            <person name="Radek R."/>
            <person name="Heimerl T."/>
            <person name="Brune A."/>
        </authorList>
    </citation>
    <scope>NUCLEOTIDE SEQUENCE [LARGE SCALE GENOMIC DNA]</scope>
    <source>
        <strain evidence="2 3">Ho45</strain>
    </source>
</reference>